<name>A0A1V9X8U4_9ACAR</name>
<feature type="region of interest" description="Disordered" evidence="3">
    <location>
        <begin position="1"/>
        <end position="22"/>
    </location>
</feature>
<organism evidence="4 5">
    <name type="scientific">Tropilaelaps mercedesae</name>
    <dbReference type="NCBI Taxonomy" id="418985"/>
    <lineage>
        <taxon>Eukaryota</taxon>
        <taxon>Metazoa</taxon>
        <taxon>Ecdysozoa</taxon>
        <taxon>Arthropoda</taxon>
        <taxon>Chelicerata</taxon>
        <taxon>Arachnida</taxon>
        <taxon>Acari</taxon>
        <taxon>Parasitiformes</taxon>
        <taxon>Mesostigmata</taxon>
        <taxon>Gamasina</taxon>
        <taxon>Dermanyssoidea</taxon>
        <taxon>Laelapidae</taxon>
        <taxon>Tropilaelaps</taxon>
    </lineage>
</organism>
<dbReference type="PROSITE" id="PS51155">
    <property type="entry name" value="CHIT_BIND_RR_2"/>
    <property type="match status" value="1"/>
</dbReference>
<feature type="compositionally biased region" description="Polar residues" evidence="3">
    <location>
        <begin position="347"/>
        <end position="359"/>
    </location>
</feature>
<keyword evidence="1 2" id="KW-0193">Cuticle</keyword>
<accession>A0A1V9X8U4</accession>
<feature type="compositionally biased region" description="Polar residues" evidence="3">
    <location>
        <begin position="791"/>
        <end position="809"/>
    </location>
</feature>
<sequence>MDSTSSLKGVKKQPGHPTLVSTPSFIGDNYNFGYEIGDGDKSHKFHKEVGDENGRKVGSYGFTDADGRQRVVQYVADENGFRVQIKTNEPGANTHEAAASVVQKRPTIVLLDDKDSPMTLPVKTPIKTQKSSTKRIDSLSAASSFHAPVLPNGPVRMYDTGKSAYFTRPASQSIEYKPHPKAIRIGPLLNVIGTPLEMSMQSPILPLGPVKMARYEPAGPHLVPAKYQSPIPITNNYVDQTPTTFMQQPVAFEALRISASLKHSSSHPPVYRKDLETVPYKFDPSKFNILSMYQTTLLPNGPKMYDGPVHAYVRAPPKGPPPNRLVYNDPPRKSAVRKKVVRKKKTQQNSNEGLQTTENGLELSQTIHDQSTVFYVPAEHAPPVRRRLAKPIFKKKRQPLQHGDGTPAQELQSPLTGSKPVVYDDPVGDLKPVPLFKGSSVTGFLPPSGKLFGPSESYRLVRPPVAPSTPAGPSRLSHLPLVENQPLILVQHQPPPASQIPDVIHKPTPQLSASIPPSGLVAQNYQGQVGHLQPEDLYQARLEQPPPAQYQSAHVTSDSQSLKIPSYPKLTEIERAAALKLAEQPLHVQPPLRKVPLQVIQNQKRPALQTHFQPRYSQQHVVPEAIQQVPAPNLSLHRQPKAGSISQIGIPSVSPQAPLHEYFFKQAPTFLQNQEAIVNKFTKGALTVSAPRFEQHKTTVTSFNQAKDKPLFPHNRAGPPQVLQQSSSDHSRIAPPQLTSQPYSPSPDSLPPSYHDTPGIHPRAELPYHRGPPQISLLGVSPQPQPQVQPESSHTSRPPDTLTHPTPSVSAPHLQHFTLPNSGPLSQTPNNLQDVPPINPQQHVSSITPSPQAHHILINLKQYQNPPQLGQSLFPSPQVSSGPPHPSQHLPAQVLPPHYHQPPATAYQPQQTTQQHPPQLLHASPQHLTTSQQVAGPPRLPGGRAHTLQMPLLQQLHPIPTQNSHEGAPSPQHLLPADLKHSPLSLSVTRPEHLLRHGQPSEDQRLPQSLSQHTQPHRHHLQSTPPSQLLHSDPSQSVVPHLGSHLTQSIRLQHQAPQLLQSQPLLQQLQGQPPQVQLPPQQFQEPQAHSSLQPQASFREKTTHTLVASPRNLQVQAFTAEPRQPKSLADHSPFEYIKKSSR</sequence>
<keyword evidence="5" id="KW-1185">Reference proteome</keyword>
<dbReference type="EMBL" id="MNPL01019241">
    <property type="protein sequence ID" value="OQR69959.1"/>
    <property type="molecule type" value="Genomic_DNA"/>
</dbReference>
<dbReference type="InterPro" id="IPR000618">
    <property type="entry name" value="Insect_cuticle"/>
</dbReference>
<evidence type="ECO:0000256" key="1">
    <source>
        <dbReference type="ARBA" id="ARBA00022460"/>
    </source>
</evidence>
<evidence type="ECO:0000256" key="2">
    <source>
        <dbReference type="PROSITE-ProRule" id="PRU00497"/>
    </source>
</evidence>
<feature type="compositionally biased region" description="Basic and acidic residues" evidence="3">
    <location>
        <begin position="1128"/>
        <end position="1142"/>
    </location>
</feature>
<dbReference type="OrthoDB" id="6425109at2759"/>
<feature type="compositionally biased region" description="Low complexity" evidence="3">
    <location>
        <begin position="1071"/>
        <end position="1087"/>
    </location>
</feature>
<comment type="caution">
    <text evidence="4">The sequence shown here is derived from an EMBL/GenBank/DDBJ whole genome shotgun (WGS) entry which is preliminary data.</text>
</comment>
<dbReference type="InterPro" id="IPR031311">
    <property type="entry name" value="CHIT_BIND_RR_consensus"/>
</dbReference>
<reference evidence="4 5" key="1">
    <citation type="journal article" date="2017" name="Gigascience">
        <title>Draft genome of the honey bee ectoparasitic mite, Tropilaelaps mercedesae, is shaped by the parasitic life history.</title>
        <authorList>
            <person name="Dong X."/>
            <person name="Armstrong S.D."/>
            <person name="Xia D."/>
            <person name="Makepeace B.L."/>
            <person name="Darby A.C."/>
            <person name="Kadowaki T."/>
        </authorList>
    </citation>
    <scope>NUCLEOTIDE SEQUENCE [LARGE SCALE GENOMIC DNA]</scope>
    <source>
        <strain evidence="4">Wuxi-XJTLU</strain>
    </source>
</reference>
<evidence type="ECO:0000256" key="3">
    <source>
        <dbReference type="SAM" id="MobiDB-lite"/>
    </source>
</evidence>
<dbReference type="GO" id="GO:0042302">
    <property type="term" value="F:structural constituent of cuticle"/>
    <property type="evidence" value="ECO:0007669"/>
    <property type="project" value="UniProtKB-UniRule"/>
</dbReference>
<evidence type="ECO:0000313" key="5">
    <source>
        <dbReference type="Proteomes" id="UP000192247"/>
    </source>
</evidence>
<feature type="region of interest" description="Disordered" evidence="3">
    <location>
        <begin position="1071"/>
        <end position="1142"/>
    </location>
</feature>
<dbReference type="PRINTS" id="PR00947">
    <property type="entry name" value="CUTICLE"/>
</dbReference>
<dbReference type="Proteomes" id="UP000192247">
    <property type="component" value="Unassembled WGS sequence"/>
</dbReference>
<feature type="compositionally biased region" description="Basic residues" evidence="3">
    <location>
        <begin position="334"/>
        <end position="346"/>
    </location>
</feature>
<feature type="compositionally biased region" description="Polar residues" evidence="3">
    <location>
        <begin position="840"/>
        <end position="850"/>
    </location>
</feature>
<feature type="region of interest" description="Disordered" evidence="3">
    <location>
        <begin position="997"/>
        <end position="1041"/>
    </location>
</feature>
<feature type="region of interest" description="Disordered" evidence="3">
    <location>
        <begin position="396"/>
        <end position="420"/>
    </location>
</feature>
<proteinExistence type="predicted"/>
<protein>
    <submittedName>
        <fullName evidence="4">Cuticular protein-like</fullName>
    </submittedName>
</protein>
<dbReference type="PROSITE" id="PS00233">
    <property type="entry name" value="CHIT_BIND_RR_1"/>
    <property type="match status" value="1"/>
</dbReference>
<feature type="compositionally biased region" description="Polar residues" evidence="3">
    <location>
        <begin position="818"/>
        <end position="833"/>
    </location>
</feature>
<gene>
    <name evidence="4" type="ORF">BIW11_01756</name>
</gene>
<evidence type="ECO:0000313" key="4">
    <source>
        <dbReference type="EMBL" id="OQR69959.1"/>
    </source>
</evidence>
<feature type="region of interest" description="Disordered" evidence="3">
    <location>
        <begin position="959"/>
        <end position="978"/>
    </location>
</feature>
<feature type="region of interest" description="Disordered" evidence="3">
    <location>
        <begin position="867"/>
        <end position="918"/>
    </location>
</feature>
<feature type="region of interest" description="Disordered" evidence="3">
    <location>
        <begin position="312"/>
        <end position="359"/>
    </location>
</feature>
<feature type="compositionally biased region" description="Polar residues" evidence="3">
    <location>
        <begin position="1022"/>
        <end position="1038"/>
    </location>
</feature>
<feature type="compositionally biased region" description="Polar residues" evidence="3">
    <location>
        <begin position="867"/>
        <end position="881"/>
    </location>
</feature>
<dbReference type="Pfam" id="PF00379">
    <property type="entry name" value="Chitin_bind_4"/>
    <property type="match status" value="1"/>
</dbReference>
<dbReference type="InParanoid" id="A0A1V9X8U4"/>
<feature type="region of interest" description="Disordered" evidence="3">
    <location>
        <begin position="699"/>
        <end position="850"/>
    </location>
</feature>
<dbReference type="AlphaFoldDB" id="A0A1V9X8U4"/>
<feature type="compositionally biased region" description="Low complexity" evidence="3">
    <location>
        <begin position="901"/>
        <end position="918"/>
    </location>
</feature>